<dbReference type="GO" id="GO:0051537">
    <property type="term" value="F:2 iron, 2 sulfur cluster binding"/>
    <property type="evidence" value="ECO:0007669"/>
    <property type="project" value="UniProtKB-KW"/>
</dbReference>
<dbReference type="AlphaFoldDB" id="A0A3D9YUM2"/>
<sequence>MKAEIAEKLVRTGKGTPMGELMRRYWVPILMSSELPEPDCAPLRVQILSENLLAFRDSTGRPGLVDEFCSHRGASLFFGRNEENGIRCSYHGLKFNVLGECVDVPSAPQACKQMGIKGYPCVERGGLIWAYMGPKELQPVPPALEWCELDPSHVFFSKRIQECNYLQAMEGGIDTAHVSYVHRYEIDEDPAYRGSKSNDYMKADGNVVFEIDDTEFGLSIYGRRNGEIDSYYWRVTQWLFPWFTLIPPSGDHPLTGHIWVPIDDCHCWTWSISFRPDKPLTEIERAEMRRGAGIHFDLIPGTFKTKTNRDNDYLIDRQSQKDLTTYSGIRGFAMQDASLQESMGPIQNRENEKLLPTDRAIAMVRRALLDAADAVQRGEPAPALSAECQRVRAAAVLLPRESKPQPWAEEHLVDAMDAPVYAL</sequence>
<keyword evidence="3" id="KW-0560">Oxidoreductase</keyword>
<evidence type="ECO:0000259" key="6">
    <source>
        <dbReference type="PROSITE" id="PS51296"/>
    </source>
</evidence>
<proteinExistence type="predicted"/>
<dbReference type="PROSITE" id="PS00570">
    <property type="entry name" value="RING_HYDROXYL_ALPHA"/>
    <property type="match status" value="1"/>
</dbReference>
<keyword evidence="8" id="KW-1185">Reference proteome</keyword>
<dbReference type="Gene3D" id="3.90.380.10">
    <property type="entry name" value="Naphthalene 1,2-dioxygenase Alpha Subunit, Chain A, domain 1"/>
    <property type="match status" value="1"/>
</dbReference>
<keyword evidence="4" id="KW-0408">Iron</keyword>
<evidence type="ECO:0000256" key="1">
    <source>
        <dbReference type="ARBA" id="ARBA00022714"/>
    </source>
</evidence>
<reference evidence="7 8" key="1">
    <citation type="submission" date="2018-08" db="EMBL/GenBank/DDBJ databases">
        <title>Genomic Encyclopedia of Type Strains, Phase IV (KMG-IV): sequencing the most valuable type-strain genomes for metagenomic binning, comparative biology and taxonomic classification.</title>
        <authorList>
            <person name="Goeker M."/>
        </authorList>
    </citation>
    <scope>NUCLEOTIDE SEQUENCE [LARGE SCALE GENOMIC DNA]</scope>
    <source>
        <strain evidence="7 8">BW863</strain>
    </source>
</reference>
<dbReference type="InterPro" id="IPR045623">
    <property type="entry name" value="LigXa_C"/>
</dbReference>
<evidence type="ECO:0000256" key="2">
    <source>
        <dbReference type="ARBA" id="ARBA00022723"/>
    </source>
</evidence>
<protein>
    <submittedName>
        <fullName evidence="7">Phenylpropionate dioxygenase-like ring-hydroxylating dioxygenase large terminal subunit</fullName>
    </submittedName>
</protein>
<dbReference type="SUPFAM" id="SSF50022">
    <property type="entry name" value="ISP domain"/>
    <property type="match status" value="1"/>
</dbReference>
<gene>
    <name evidence="7" type="ORF">DES32_2330</name>
</gene>
<accession>A0A3D9YUM2</accession>
<dbReference type="PANTHER" id="PTHR21266:SF59">
    <property type="entry name" value="BLR4922 PROTEIN"/>
    <property type="match status" value="1"/>
</dbReference>
<dbReference type="CDD" id="cd08878">
    <property type="entry name" value="RHO_alpha_C_DMO-like"/>
    <property type="match status" value="1"/>
</dbReference>
<keyword evidence="5" id="KW-0411">Iron-sulfur</keyword>
<evidence type="ECO:0000313" key="8">
    <source>
        <dbReference type="Proteomes" id="UP000256900"/>
    </source>
</evidence>
<dbReference type="Pfam" id="PF19301">
    <property type="entry name" value="LigXa_C"/>
    <property type="match status" value="1"/>
</dbReference>
<name>A0A3D9YUM2_9HYPH</name>
<dbReference type="InterPro" id="IPR036922">
    <property type="entry name" value="Rieske_2Fe-2S_sf"/>
</dbReference>
<dbReference type="OrthoDB" id="9800776at2"/>
<feature type="domain" description="Rieske" evidence="6">
    <location>
        <begin position="26"/>
        <end position="130"/>
    </location>
</feature>
<comment type="caution">
    <text evidence="7">The sequence shown here is derived from an EMBL/GenBank/DDBJ whole genome shotgun (WGS) entry which is preliminary data.</text>
</comment>
<dbReference type="CDD" id="cd03479">
    <property type="entry name" value="Rieske_RO_Alpha_PhDO_like"/>
    <property type="match status" value="1"/>
</dbReference>
<keyword evidence="7" id="KW-0223">Dioxygenase</keyword>
<dbReference type="PROSITE" id="PS51296">
    <property type="entry name" value="RIESKE"/>
    <property type="match status" value="1"/>
</dbReference>
<organism evidence="7 8">
    <name type="scientific">Methylovirgula ligni</name>
    <dbReference type="NCBI Taxonomy" id="569860"/>
    <lineage>
        <taxon>Bacteria</taxon>
        <taxon>Pseudomonadati</taxon>
        <taxon>Pseudomonadota</taxon>
        <taxon>Alphaproteobacteria</taxon>
        <taxon>Hyphomicrobiales</taxon>
        <taxon>Beijerinckiaceae</taxon>
        <taxon>Methylovirgula</taxon>
    </lineage>
</organism>
<dbReference type="Gene3D" id="2.102.10.10">
    <property type="entry name" value="Rieske [2Fe-2S] iron-sulphur domain"/>
    <property type="match status" value="1"/>
</dbReference>
<dbReference type="PANTHER" id="PTHR21266">
    <property type="entry name" value="IRON-SULFUR DOMAIN CONTAINING PROTEIN"/>
    <property type="match status" value="1"/>
</dbReference>
<dbReference type="Proteomes" id="UP000256900">
    <property type="component" value="Unassembled WGS sequence"/>
</dbReference>
<dbReference type="EMBL" id="QUMO01000003">
    <property type="protein sequence ID" value="REF86280.1"/>
    <property type="molecule type" value="Genomic_DNA"/>
</dbReference>
<evidence type="ECO:0000313" key="7">
    <source>
        <dbReference type="EMBL" id="REF86280.1"/>
    </source>
</evidence>
<keyword evidence="1" id="KW-0001">2Fe-2S</keyword>
<dbReference type="SUPFAM" id="SSF55961">
    <property type="entry name" value="Bet v1-like"/>
    <property type="match status" value="1"/>
</dbReference>
<dbReference type="RefSeq" id="WP_115836835.1">
    <property type="nucleotide sequence ID" value="NZ_CP025086.1"/>
</dbReference>
<dbReference type="GO" id="GO:0051213">
    <property type="term" value="F:dioxygenase activity"/>
    <property type="evidence" value="ECO:0007669"/>
    <property type="project" value="UniProtKB-KW"/>
</dbReference>
<evidence type="ECO:0000256" key="3">
    <source>
        <dbReference type="ARBA" id="ARBA00023002"/>
    </source>
</evidence>
<dbReference type="GO" id="GO:0005506">
    <property type="term" value="F:iron ion binding"/>
    <property type="evidence" value="ECO:0007669"/>
    <property type="project" value="InterPro"/>
</dbReference>
<evidence type="ECO:0000256" key="5">
    <source>
        <dbReference type="ARBA" id="ARBA00023014"/>
    </source>
</evidence>
<dbReference type="InterPro" id="IPR050584">
    <property type="entry name" value="Cholesterol_7-desaturase"/>
</dbReference>
<dbReference type="InterPro" id="IPR017941">
    <property type="entry name" value="Rieske_2Fe-2S"/>
</dbReference>
<keyword evidence="2" id="KW-0479">Metal-binding</keyword>
<dbReference type="Pfam" id="PF00355">
    <property type="entry name" value="Rieske"/>
    <property type="match status" value="1"/>
</dbReference>
<evidence type="ECO:0000256" key="4">
    <source>
        <dbReference type="ARBA" id="ARBA00023004"/>
    </source>
</evidence>
<dbReference type="InterPro" id="IPR015881">
    <property type="entry name" value="ARHD_Rieske_2Fe_2S"/>
</dbReference>